<dbReference type="VEuPathDB" id="VectorBase:PHUM027650"/>
<dbReference type="EMBL" id="AAZO01000337">
    <property type="status" value="NOT_ANNOTATED_CDS"/>
    <property type="molecule type" value="Genomic_DNA"/>
</dbReference>
<dbReference type="STRING" id="121224.E0VA64"/>
<keyword evidence="10" id="KW-1185">Reference proteome</keyword>
<dbReference type="InterPro" id="IPR034605">
    <property type="entry name" value="PGC-1"/>
</dbReference>
<feature type="compositionally biased region" description="Polar residues" evidence="7">
    <location>
        <begin position="545"/>
        <end position="585"/>
    </location>
</feature>
<dbReference type="GO" id="GO:0005634">
    <property type="term" value="C:nucleus"/>
    <property type="evidence" value="ECO:0007669"/>
    <property type="project" value="UniProtKB-SubCell"/>
</dbReference>
<evidence type="ECO:0000256" key="4">
    <source>
        <dbReference type="ARBA" id="ARBA00023015"/>
    </source>
</evidence>
<feature type="compositionally biased region" description="Polar residues" evidence="7">
    <location>
        <begin position="593"/>
        <end position="606"/>
    </location>
</feature>
<evidence type="ECO:0000256" key="3">
    <source>
        <dbReference type="ARBA" id="ARBA00022884"/>
    </source>
</evidence>
<keyword evidence="5" id="KW-0804">Transcription</keyword>
<accession>E0VA64</accession>
<reference evidence="8" key="1">
    <citation type="submission" date="2007-04" db="EMBL/GenBank/DDBJ databases">
        <title>Annotation of Pediculus humanus corporis strain USDA.</title>
        <authorList>
            <person name="Kirkness E."/>
            <person name="Hannick L."/>
            <person name="Hass B."/>
            <person name="Bruggner R."/>
            <person name="Lawson D."/>
            <person name="Bidwell S."/>
            <person name="Joardar V."/>
            <person name="Caler E."/>
            <person name="Walenz B."/>
            <person name="Inman J."/>
            <person name="Schobel S."/>
            <person name="Galinsky K."/>
            <person name="Amedeo P."/>
            <person name="Strausberg R."/>
        </authorList>
    </citation>
    <scope>NUCLEOTIDE SEQUENCE</scope>
    <source>
        <strain evidence="8">USDA</strain>
    </source>
</reference>
<evidence type="ECO:0000256" key="2">
    <source>
        <dbReference type="ARBA" id="ARBA00022553"/>
    </source>
</evidence>
<dbReference type="OrthoDB" id="10047851at2759"/>
<reference evidence="8" key="2">
    <citation type="submission" date="2007-04" db="EMBL/GenBank/DDBJ databases">
        <title>The genome of the human body louse.</title>
        <authorList>
            <consortium name="The Human Body Louse Genome Consortium"/>
            <person name="Kirkness E."/>
            <person name="Walenz B."/>
            <person name="Hass B."/>
            <person name="Bruggner R."/>
            <person name="Strausberg R."/>
        </authorList>
    </citation>
    <scope>NUCLEOTIDE SEQUENCE</scope>
    <source>
        <strain evidence="8">USDA</strain>
    </source>
</reference>
<dbReference type="PANTHER" id="PTHR15528:SF11">
    <property type="entry name" value="FI18188P1"/>
    <property type="match status" value="1"/>
</dbReference>
<comment type="subcellular location">
    <subcellularLocation>
        <location evidence="1">Nucleus</location>
    </subcellularLocation>
</comment>
<dbReference type="GO" id="GO:0003723">
    <property type="term" value="F:RNA binding"/>
    <property type="evidence" value="ECO:0007669"/>
    <property type="project" value="UniProtKB-KW"/>
</dbReference>
<dbReference type="KEGG" id="phu:Phum_PHUM027650"/>
<feature type="region of interest" description="Disordered" evidence="7">
    <location>
        <begin position="415"/>
        <end position="444"/>
    </location>
</feature>
<evidence type="ECO:0000313" key="10">
    <source>
        <dbReference type="Proteomes" id="UP000009046"/>
    </source>
</evidence>
<gene>
    <name evidence="9" type="primary">8232243</name>
    <name evidence="8" type="ORF">Phum_PHUM027650</name>
</gene>
<keyword evidence="3" id="KW-0694">RNA-binding</keyword>
<keyword evidence="6" id="KW-0539">Nucleus</keyword>
<feature type="compositionally biased region" description="Basic and acidic residues" evidence="7">
    <location>
        <begin position="415"/>
        <end position="438"/>
    </location>
</feature>
<dbReference type="GO" id="GO:0045944">
    <property type="term" value="P:positive regulation of transcription by RNA polymerase II"/>
    <property type="evidence" value="ECO:0007669"/>
    <property type="project" value="TreeGrafter"/>
</dbReference>
<dbReference type="InParanoid" id="E0VA64"/>
<evidence type="ECO:0000313" key="9">
    <source>
        <dbReference type="EnsemblMetazoa" id="PHUM027650-PA"/>
    </source>
</evidence>
<evidence type="ECO:0000256" key="6">
    <source>
        <dbReference type="ARBA" id="ARBA00023242"/>
    </source>
</evidence>
<evidence type="ECO:0000256" key="1">
    <source>
        <dbReference type="ARBA" id="ARBA00004123"/>
    </source>
</evidence>
<keyword evidence="4" id="KW-0805">Transcription regulation</keyword>
<dbReference type="RefSeq" id="XP_002423008.1">
    <property type="nucleotide sequence ID" value="XM_002422963.1"/>
</dbReference>
<dbReference type="CTD" id="8232243"/>
<dbReference type="AlphaFoldDB" id="E0VA64"/>
<name>E0VA64_PEDHC</name>
<organism>
    <name type="scientific">Pediculus humanus subsp. corporis</name>
    <name type="common">Body louse</name>
    <dbReference type="NCBI Taxonomy" id="121224"/>
    <lineage>
        <taxon>Eukaryota</taxon>
        <taxon>Metazoa</taxon>
        <taxon>Ecdysozoa</taxon>
        <taxon>Arthropoda</taxon>
        <taxon>Hexapoda</taxon>
        <taxon>Insecta</taxon>
        <taxon>Pterygota</taxon>
        <taxon>Neoptera</taxon>
        <taxon>Paraneoptera</taxon>
        <taxon>Psocodea</taxon>
        <taxon>Troctomorpha</taxon>
        <taxon>Phthiraptera</taxon>
        <taxon>Anoplura</taxon>
        <taxon>Pediculidae</taxon>
        <taxon>Pediculus</taxon>
    </lineage>
</organism>
<evidence type="ECO:0000256" key="7">
    <source>
        <dbReference type="SAM" id="MobiDB-lite"/>
    </source>
</evidence>
<keyword evidence="2" id="KW-0597">Phosphoprotein</keyword>
<protein>
    <submittedName>
        <fullName evidence="8 9">Uncharacterized protein</fullName>
    </submittedName>
</protein>
<dbReference type="EMBL" id="AAZO01000336">
    <property type="status" value="NOT_ANNOTATED_CDS"/>
    <property type="molecule type" value="Genomic_DNA"/>
</dbReference>
<dbReference type="GeneID" id="8232243"/>
<dbReference type="EnsemblMetazoa" id="PHUM027650-RA">
    <property type="protein sequence ID" value="PHUM027650-PA"/>
    <property type="gene ID" value="PHUM027650"/>
</dbReference>
<dbReference type="EMBL" id="DS235004">
    <property type="protein sequence ID" value="EEB10270.1"/>
    <property type="molecule type" value="Genomic_DNA"/>
</dbReference>
<evidence type="ECO:0000313" key="8">
    <source>
        <dbReference type="EMBL" id="EEB10270.1"/>
    </source>
</evidence>
<proteinExistence type="predicted"/>
<evidence type="ECO:0000256" key="5">
    <source>
        <dbReference type="ARBA" id="ARBA00023163"/>
    </source>
</evidence>
<dbReference type="GO" id="GO:0003712">
    <property type="term" value="F:transcription coregulator activity"/>
    <property type="evidence" value="ECO:0007669"/>
    <property type="project" value="InterPro"/>
</dbReference>
<dbReference type="PANTHER" id="PTHR15528">
    <property type="entry name" value="PEROXISOME PROLIFERATOR ACTIVATED RECEPTOR GAMMA COACTIVATOR 1 PGC-1 -RELATED"/>
    <property type="match status" value="1"/>
</dbReference>
<dbReference type="EMBL" id="AAZO01000338">
    <property type="status" value="NOT_ANNOTATED_CDS"/>
    <property type="molecule type" value="Genomic_DNA"/>
</dbReference>
<reference evidence="9" key="3">
    <citation type="submission" date="2021-02" db="UniProtKB">
        <authorList>
            <consortium name="EnsemblMetazoa"/>
        </authorList>
    </citation>
    <scope>IDENTIFICATION</scope>
    <source>
        <strain evidence="9">USDA</strain>
    </source>
</reference>
<feature type="compositionally biased region" description="Low complexity" evidence="7">
    <location>
        <begin position="607"/>
        <end position="618"/>
    </location>
</feature>
<dbReference type="HOGENOM" id="CLU_313153_0_0_1"/>
<dbReference type="eggNOG" id="ENOG502QQME">
    <property type="taxonomic scope" value="Eukaryota"/>
</dbReference>
<sequence>MKKPPLHHVISVNRPKVCFLCHIEILKKCWAYFQVKDSVILAGFDLAPINKYFFLKPEMETYFESFQENEHISDSSFMPLPDPCSLGENTENLFTNNKEDFHQIMSDWVQHVGLLQSNDSEDLGLELGLGLDCGNDTLNSLVNNDFYDEKDNSIVSKGLKNSIHKNTIDYDTSSKFIGVNDQKKDLIIENLSPSNSQYENCQKLCKLIKTENGGVVGKVTLVNGEKEILGKNIVGLHCLNEIKENPDENCQVTSTVINGKRYKIIIKPKSFKVKKLSEEKIKKTLIKKLLQCNLVGKTEQKEDEIITEMRNGNYDVPILGSDAVLPSWDLVNLDNSWNMNLENENDFFNVEPEIKKVQPLRKKISKLKKIKKKNSICKSDEEIDVDSIGDKVVEGSNLNNLLANFENEVAKLQNEKTPDLESDVEKNENNENNADKTTKKGKNSLPKEMIEKIEALKRKKDCSRIPLIQAMPSKKTVKCCTRMQDAVATMNRNKLLKIVTNGDTVSLDHDYCSIFNRNTFNKSKKTSYLTEKNPKRDSGMESGDVSDTSEGTNTPDATLNKTLTPPSIRLTQEQQRRNANQNTTDAFLEKPQKNVTNSDTVKTETVSNGNKALTNNNLNLNSNCDNSFSVNNNNVHGKSDNDEKNKCSNLSSAPVEITADKSQSVENERPKKKLKLEEYLSRRNIREKEKKKDGSDNVESKVVENNISRSESVVESVLSGPEIGIKDLISHLDLLPDHDLEKVQLLAIMGKINVIAEITRDTEEDLDRVRRREKDQDLEIDIMEIKVDSIVITTVDMLIIKGGKKLFLLGKSVVGAYQVNIIKIFRSRSPFYAYSMREKQRQIEERRVIYVGRIEEGMTSAKLRKRFNAYDAVEHGNDDPSLPRYDLCFGGRRGFYGMPTSYSGFKDTPTPTTRNNYDSFDLLLKEAQAKLKNRKK</sequence>
<dbReference type="Proteomes" id="UP000009046">
    <property type="component" value="Unassembled WGS sequence"/>
</dbReference>
<feature type="region of interest" description="Disordered" evidence="7">
    <location>
        <begin position="526"/>
        <end position="618"/>
    </location>
</feature>